<proteinExistence type="inferred from homology"/>
<feature type="binding site" evidence="9">
    <location>
        <position position="138"/>
    </location>
    <ligand>
        <name>Zn(2+)</name>
        <dbReference type="ChEBI" id="CHEBI:29105"/>
    </ligand>
</feature>
<protein>
    <submittedName>
        <fullName evidence="11">Fur family transcriptional regulator, zinc uptake regulator</fullName>
    </submittedName>
</protein>
<dbReference type="GO" id="GO:0008270">
    <property type="term" value="F:zinc ion binding"/>
    <property type="evidence" value="ECO:0007669"/>
    <property type="project" value="TreeGrafter"/>
</dbReference>
<feature type="binding site" evidence="9">
    <location>
        <position position="101"/>
    </location>
    <ligand>
        <name>Zn(2+)</name>
        <dbReference type="ChEBI" id="CHEBI:29105"/>
    </ligand>
</feature>
<name>A0A1H0DBR8_9BACI</name>
<dbReference type="InterPro" id="IPR002481">
    <property type="entry name" value="FUR"/>
</dbReference>
<dbReference type="AlphaFoldDB" id="A0A1H0DBR8"/>
<evidence type="ECO:0000256" key="2">
    <source>
        <dbReference type="ARBA" id="ARBA00007957"/>
    </source>
</evidence>
<evidence type="ECO:0000313" key="12">
    <source>
        <dbReference type="Proteomes" id="UP000199334"/>
    </source>
</evidence>
<comment type="subcellular location">
    <subcellularLocation>
        <location evidence="1">Cytoplasm</location>
    </subcellularLocation>
</comment>
<accession>A0A1H0DBR8</accession>
<dbReference type="PANTHER" id="PTHR33202:SF1">
    <property type="entry name" value="FERRIC UPTAKE REGULATION PROTEIN"/>
    <property type="match status" value="1"/>
</dbReference>
<keyword evidence="5 9" id="KW-0862">Zinc</keyword>
<keyword evidence="8" id="KW-0804">Transcription</keyword>
<dbReference type="GO" id="GO:1900376">
    <property type="term" value="P:regulation of secondary metabolite biosynthetic process"/>
    <property type="evidence" value="ECO:0007669"/>
    <property type="project" value="TreeGrafter"/>
</dbReference>
<evidence type="ECO:0000313" key="11">
    <source>
        <dbReference type="EMBL" id="SDN67548.1"/>
    </source>
</evidence>
<dbReference type="STRING" id="237069.SAMN05216498_2803"/>
<dbReference type="InterPro" id="IPR036390">
    <property type="entry name" value="WH_DNA-bd_sf"/>
</dbReference>
<dbReference type="Gene3D" id="1.10.10.10">
    <property type="entry name" value="Winged helix-like DNA-binding domain superfamily/Winged helix DNA-binding domain"/>
    <property type="match status" value="1"/>
</dbReference>
<dbReference type="InterPro" id="IPR043135">
    <property type="entry name" value="Fur_C"/>
</dbReference>
<feature type="binding site" evidence="9">
    <location>
        <position position="98"/>
    </location>
    <ligand>
        <name>Zn(2+)</name>
        <dbReference type="ChEBI" id="CHEBI:29105"/>
    </ligand>
</feature>
<dbReference type="Pfam" id="PF01475">
    <property type="entry name" value="FUR"/>
    <property type="match status" value="1"/>
</dbReference>
<dbReference type="Gene3D" id="3.30.1490.190">
    <property type="match status" value="1"/>
</dbReference>
<feature type="binding site" evidence="9">
    <location>
        <position position="135"/>
    </location>
    <ligand>
        <name>Zn(2+)</name>
        <dbReference type="ChEBI" id="CHEBI:29105"/>
    </ligand>
</feature>
<evidence type="ECO:0000256" key="7">
    <source>
        <dbReference type="ARBA" id="ARBA00023125"/>
    </source>
</evidence>
<evidence type="ECO:0000256" key="1">
    <source>
        <dbReference type="ARBA" id="ARBA00004496"/>
    </source>
</evidence>
<dbReference type="GO" id="GO:0003700">
    <property type="term" value="F:DNA-binding transcription factor activity"/>
    <property type="evidence" value="ECO:0007669"/>
    <property type="project" value="InterPro"/>
</dbReference>
<evidence type="ECO:0000256" key="10">
    <source>
        <dbReference type="PIRSR" id="PIRSR602481-2"/>
    </source>
</evidence>
<dbReference type="GO" id="GO:0005737">
    <property type="term" value="C:cytoplasm"/>
    <property type="evidence" value="ECO:0007669"/>
    <property type="project" value="UniProtKB-SubCell"/>
</dbReference>
<feature type="binding site" evidence="10">
    <location>
        <position position="127"/>
    </location>
    <ligand>
        <name>Fe cation</name>
        <dbReference type="ChEBI" id="CHEBI:24875"/>
    </ligand>
</feature>
<dbReference type="GO" id="GO:0045892">
    <property type="term" value="P:negative regulation of DNA-templated transcription"/>
    <property type="evidence" value="ECO:0007669"/>
    <property type="project" value="TreeGrafter"/>
</dbReference>
<evidence type="ECO:0000256" key="8">
    <source>
        <dbReference type="ARBA" id="ARBA00023163"/>
    </source>
</evidence>
<keyword evidence="12" id="KW-1185">Reference proteome</keyword>
<evidence type="ECO:0000256" key="5">
    <source>
        <dbReference type="ARBA" id="ARBA00022833"/>
    </source>
</evidence>
<dbReference type="EMBL" id="FNIG01000007">
    <property type="protein sequence ID" value="SDN67548.1"/>
    <property type="molecule type" value="Genomic_DNA"/>
</dbReference>
<dbReference type="PANTHER" id="PTHR33202">
    <property type="entry name" value="ZINC UPTAKE REGULATION PROTEIN"/>
    <property type="match status" value="1"/>
</dbReference>
<dbReference type="InterPro" id="IPR036388">
    <property type="entry name" value="WH-like_DNA-bd_sf"/>
</dbReference>
<keyword evidence="9" id="KW-0479">Metal-binding</keyword>
<evidence type="ECO:0000256" key="6">
    <source>
        <dbReference type="ARBA" id="ARBA00023015"/>
    </source>
</evidence>
<organism evidence="11 12">
    <name type="scientific">Tenuibacillus multivorans</name>
    <dbReference type="NCBI Taxonomy" id="237069"/>
    <lineage>
        <taxon>Bacteria</taxon>
        <taxon>Bacillati</taxon>
        <taxon>Bacillota</taxon>
        <taxon>Bacilli</taxon>
        <taxon>Bacillales</taxon>
        <taxon>Bacillaceae</taxon>
        <taxon>Tenuibacillus</taxon>
    </lineage>
</organism>
<evidence type="ECO:0000256" key="4">
    <source>
        <dbReference type="ARBA" id="ARBA00022491"/>
    </source>
</evidence>
<comment type="cofactor">
    <cofactor evidence="10">
        <name>Mn(2+)</name>
        <dbReference type="ChEBI" id="CHEBI:29035"/>
    </cofactor>
    <cofactor evidence="10">
        <name>Fe(2+)</name>
        <dbReference type="ChEBI" id="CHEBI:29033"/>
    </cofactor>
    <text evidence="10">Binds 1 Mn(2+) or Fe(2+) ion per subunit.</text>
</comment>
<comment type="similarity">
    <text evidence="2">Belongs to the Fur family.</text>
</comment>
<reference evidence="11 12" key="1">
    <citation type="submission" date="2016-10" db="EMBL/GenBank/DDBJ databases">
        <authorList>
            <person name="de Groot N.N."/>
        </authorList>
    </citation>
    <scope>NUCLEOTIDE SEQUENCE [LARGE SCALE GENOMIC DNA]</scope>
    <source>
        <strain evidence="11 12">CGMCC 1.3442</strain>
    </source>
</reference>
<evidence type="ECO:0000256" key="9">
    <source>
        <dbReference type="PIRSR" id="PIRSR602481-1"/>
    </source>
</evidence>
<gene>
    <name evidence="11" type="ORF">SAMN05216498_2803</name>
</gene>
<keyword evidence="6" id="KW-0805">Transcription regulation</keyword>
<dbReference type="GO" id="GO:0000976">
    <property type="term" value="F:transcription cis-regulatory region binding"/>
    <property type="evidence" value="ECO:0007669"/>
    <property type="project" value="TreeGrafter"/>
</dbReference>
<keyword evidence="7" id="KW-0238">DNA-binding</keyword>
<dbReference type="SUPFAM" id="SSF46785">
    <property type="entry name" value="Winged helix' DNA-binding domain"/>
    <property type="match status" value="1"/>
</dbReference>
<keyword evidence="10" id="KW-0408">Iron</keyword>
<comment type="cofactor">
    <cofactor evidence="9">
        <name>Zn(2+)</name>
        <dbReference type="ChEBI" id="CHEBI:29105"/>
    </cofactor>
    <text evidence="9">Binds 1 zinc ion per subunit.</text>
</comment>
<evidence type="ECO:0000256" key="3">
    <source>
        <dbReference type="ARBA" id="ARBA00022490"/>
    </source>
</evidence>
<dbReference type="CDD" id="cd07153">
    <property type="entry name" value="Fur_like"/>
    <property type="match status" value="1"/>
</dbReference>
<feature type="binding site" evidence="10">
    <location>
        <position position="92"/>
    </location>
    <ligand>
        <name>Fe cation</name>
        <dbReference type="ChEBI" id="CHEBI:24875"/>
    </ligand>
</feature>
<sequence>MIEMQLNQALSILKNEGYKYTEKREDILSFFNQVDGYRTASDLLNHLNQKYQGISYDTIYRNLHLFHDLSILETTELDGEKHFRLSCDHDEHHHHFICKSCGKTKAIKSCPMNQLKQDFDGYFIENHKFEIYGLCPSCH</sequence>
<keyword evidence="3" id="KW-0963">Cytoplasm</keyword>
<dbReference type="Proteomes" id="UP000199334">
    <property type="component" value="Unassembled WGS sequence"/>
</dbReference>
<keyword evidence="4" id="KW-0678">Repressor</keyword>